<dbReference type="PROSITE" id="PS50172">
    <property type="entry name" value="BRCT"/>
    <property type="match status" value="1"/>
</dbReference>
<dbReference type="PANTHER" id="PTHR10459">
    <property type="entry name" value="DNA LIGASE"/>
    <property type="match status" value="1"/>
</dbReference>
<dbReference type="AlphaFoldDB" id="A0A9N9SDX3"/>
<dbReference type="OrthoDB" id="429950at2759"/>
<dbReference type="Gene3D" id="3.40.50.10190">
    <property type="entry name" value="BRCT domain"/>
    <property type="match status" value="1"/>
</dbReference>
<gene>
    <name evidence="11" type="ORF">PHAECO_LOCUS3486</name>
</gene>
<keyword evidence="12" id="KW-1185">Reference proteome</keyword>
<dbReference type="InterPro" id="IPR050800">
    <property type="entry name" value="ARTD/PARP"/>
</dbReference>
<name>A0A9N9SDX3_PHACE</name>
<evidence type="ECO:0000256" key="5">
    <source>
        <dbReference type="ARBA" id="ARBA00023027"/>
    </source>
</evidence>
<dbReference type="SUPFAM" id="SSF142921">
    <property type="entry name" value="WGR domain-like"/>
    <property type="match status" value="1"/>
</dbReference>
<evidence type="ECO:0000256" key="6">
    <source>
        <dbReference type="ARBA" id="ARBA00023125"/>
    </source>
</evidence>
<organism evidence="11 12">
    <name type="scientific">Phaedon cochleariae</name>
    <name type="common">Mustard beetle</name>
    <dbReference type="NCBI Taxonomy" id="80249"/>
    <lineage>
        <taxon>Eukaryota</taxon>
        <taxon>Metazoa</taxon>
        <taxon>Ecdysozoa</taxon>
        <taxon>Arthropoda</taxon>
        <taxon>Hexapoda</taxon>
        <taxon>Insecta</taxon>
        <taxon>Pterygota</taxon>
        <taxon>Neoptera</taxon>
        <taxon>Endopterygota</taxon>
        <taxon>Coleoptera</taxon>
        <taxon>Polyphaga</taxon>
        <taxon>Cucujiformia</taxon>
        <taxon>Chrysomeloidea</taxon>
        <taxon>Chrysomelidae</taxon>
        <taxon>Chrysomelinae</taxon>
        <taxon>Chrysomelini</taxon>
        <taxon>Phaedon</taxon>
    </lineage>
</organism>
<dbReference type="CDD" id="cd17747">
    <property type="entry name" value="BRCT_PARP1"/>
    <property type="match status" value="1"/>
</dbReference>
<accession>A0A9N9SDX3</accession>
<proteinExistence type="predicted"/>
<dbReference type="InterPro" id="IPR008893">
    <property type="entry name" value="WGR_domain"/>
</dbReference>
<dbReference type="GO" id="GO:0005730">
    <property type="term" value="C:nucleolus"/>
    <property type="evidence" value="ECO:0007669"/>
    <property type="project" value="TreeGrafter"/>
</dbReference>
<reference evidence="11" key="2">
    <citation type="submission" date="2022-10" db="EMBL/GenBank/DDBJ databases">
        <authorList>
            <consortium name="ENA_rothamsted_submissions"/>
            <consortium name="culmorum"/>
            <person name="King R."/>
        </authorList>
    </citation>
    <scope>NUCLEOTIDE SEQUENCE</scope>
</reference>
<keyword evidence="2" id="KW-0328">Glycosyltransferase</keyword>
<sequence>MYIDTEIDCLQILNSELVRSITDKETIISLLNSDIQNRNRPSGERKQHYNVATLTNSSGASVISKPQTESKKNNSSIASEQSITVEQVSESINQGGTSKQNQHLVQPNEHNVTPVVTPWKTVNHRKKRSALLVGTNDISNSSLKGIPEIMVLHVSRLNPNTTTEDLKSFLKPNFPEVVCENWKSRVPEIYASFKVTIYDKNSQKAMESSVWPEDAHVQRFFFRKEHGNCDLMINKSAINLDQSSDYELHEADWGKDEIKRIIVSMGGRVGTKIHSRVMAIISTMEEVERMNSRMQAAENEQIHVVPEDFLEEPHSRLPVEPSASHKSKSRSIYTKSVPNKVTLKLKGGLAVDPDSGLEHSAHVYQSGGDKYSVVLGITDIQTKKNSFYKLQLLEADAGSRLSGTSVQYLWAGTFRFEK</sequence>
<evidence type="ECO:0000256" key="8">
    <source>
        <dbReference type="SAM" id="MobiDB-lite"/>
    </source>
</evidence>
<keyword evidence="5" id="KW-0520">NAD</keyword>
<evidence type="ECO:0000256" key="7">
    <source>
        <dbReference type="ARBA" id="ARBA00033987"/>
    </source>
</evidence>
<evidence type="ECO:0000256" key="2">
    <source>
        <dbReference type="ARBA" id="ARBA00022676"/>
    </source>
</evidence>
<evidence type="ECO:0000256" key="4">
    <source>
        <dbReference type="ARBA" id="ARBA00022765"/>
    </source>
</evidence>
<dbReference type="PANTHER" id="PTHR10459:SF112">
    <property type="entry name" value="POLY [ADP-RIBOSE] POLYMERASE 1"/>
    <property type="match status" value="1"/>
</dbReference>
<protein>
    <recommendedName>
        <fullName evidence="1">NAD(+) ADP-ribosyltransferase</fullName>
        <ecNumber evidence="1">2.4.2.30</ecNumber>
    </recommendedName>
</protein>
<feature type="domain" description="BRCT" evidence="9">
    <location>
        <begin position="255"/>
        <end position="312"/>
    </location>
</feature>
<evidence type="ECO:0000313" key="11">
    <source>
        <dbReference type="EMBL" id="CAG9815971.1"/>
    </source>
</evidence>
<dbReference type="InterPro" id="IPR036930">
    <property type="entry name" value="WGR_dom_sf"/>
</dbReference>
<dbReference type="PROSITE" id="PS51977">
    <property type="entry name" value="WGR"/>
    <property type="match status" value="1"/>
</dbReference>
<dbReference type="GO" id="GO:0006302">
    <property type="term" value="P:double-strand break repair"/>
    <property type="evidence" value="ECO:0007669"/>
    <property type="project" value="TreeGrafter"/>
</dbReference>
<evidence type="ECO:0000256" key="1">
    <source>
        <dbReference type="ARBA" id="ARBA00012020"/>
    </source>
</evidence>
<evidence type="ECO:0000256" key="3">
    <source>
        <dbReference type="ARBA" id="ARBA00022679"/>
    </source>
</evidence>
<dbReference type="Proteomes" id="UP001153737">
    <property type="component" value="Chromosome 13"/>
</dbReference>
<evidence type="ECO:0000259" key="9">
    <source>
        <dbReference type="PROSITE" id="PS50172"/>
    </source>
</evidence>
<keyword evidence="4" id="KW-0013">ADP-ribosylation</keyword>
<feature type="domain" description="WGR" evidence="10">
    <location>
        <begin position="360"/>
        <end position="418"/>
    </location>
</feature>
<dbReference type="InterPro" id="IPR001357">
    <property type="entry name" value="BRCT_dom"/>
</dbReference>
<evidence type="ECO:0000313" key="12">
    <source>
        <dbReference type="Proteomes" id="UP001153737"/>
    </source>
</evidence>
<dbReference type="GO" id="GO:0003677">
    <property type="term" value="F:DNA binding"/>
    <property type="evidence" value="ECO:0007669"/>
    <property type="project" value="UniProtKB-KW"/>
</dbReference>
<dbReference type="GO" id="GO:0070212">
    <property type="term" value="P:protein poly-ADP-ribosylation"/>
    <property type="evidence" value="ECO:0007669"/>
    <property type="project" value="TreeGrafter"/>
</dbReference>
<dbReference type="InterPro" id="IPR036420">
    <property type="entry name" value="BRCT_dom_sf"/>
</dbReference>
<evidence type="ECO:0000259" key="10">
    <source>
        <dbReference type="PROSITE" id="PS51977"/>
    </source>
</evidence>
<dbReference type="EMBL" id="OU896719">
    <property type="protein sequence ID" value="CAG9815971.1"/>
    <property type="molecule type" value="Genomic_DNA"/>
</dbReference>
<dbReference type="GO" id="GO:0003950">
    <property type="term" value="F:NAD+ poly-ADP-ribosyltransferase activity"/>
    <property type="evidence" value="ECO:0007669"/>
    <property type="project" value="UniProtKB-EC"/>
</dbReference>
<dbReference type="GO" id="GO:1990404">
    <property type="term" value="F:NAD+-protein mono-ADP-ribosyltransferase activity"/>
    <property type="evidence" value="ECO:0007669"/>
    <property type="project" value="TreeGrafter"/>
</dbReference>
<feature type="region of interest" description="Disordered" evidence="8">
    <location>
        <begin position="58"/>
        <end position="86"/>
    </location>
</feature>
<reference evidence="11" key="1">
    <citation type="submission" date="2022-01" db="EMBL/GenBank/DDBJ databases">
        <authorList>
            <person name="King R."/>
        </authorList>
    </citation>
    <scope>NUCLEOTIDE SEQUENCE</scope>
</reference>
<dbReference type="EC" id="2.4.2.30" evidence="1"/>
<keyword evidence="3" id="KW-0808">Transferase</keyword>
<keyword evidence="6" id="KW-0238">DNA-binding</keyword>
<comment type="catalytic activity">
    <reaction evidence="7">
        <text>NAD(+) + (ADP-D-ribosyl)n-acceptor = nicotinamide + (ADP-D-ribosyl)n+1-acceptor + H(+).</text>
        <dbReference type="EC" id="2.4.2.30"/>
    </reaction>
</comment>